<dbReference type="InterPro" id="IPR020946">
    <property type="entry name" value="Flavin_mOase-like"/>
</dbReference>
<dbReference type="GO" id="GO:0004499">
    <property type="term" value="F:N,N-dimethylaniline monooxygenase activity"/>
    <property type="evidence" value="ECO:0007669"/>
    <property type="project" value="InterPro"/>
</dbReference>
<evidence type="ECO:0000256" key="1">
    <source>
        <dbReference type="ARBA" id="ARBA00009183"/>
    </source>
</evidence>
<protein>
    <recommendedName>
        <fullName evidence="8">Flavin-containing monooxygenase</fullName>
    </recommendedName>
</protein>
<dbReference type="SUPFAM" id="SSF51905">
    <property type="entry name" value="FAD/NAD(P)-binding domain"/>
    <property type="match status" value="1"/>
</dbReference>
<comment type="similarity">
    <text evidence="1">Belongs to the FMO family.</text>
</comment>
<dbReference type="OMA" id="CCTGYDI"/>
<dbReference type="GO" id="GO:0050661">
    <property type="term" value="F:NADP binding"/>
    <property type="evidence" value="ECO:0007669"/>
    <property type="project" value="InterPro"/>
</dbReference>
<comment type="caution">
    <text evidence="6">The sequence shown here is derived from an EMBL/GenBank/DDBJ whole genome shotgun (WGS) entry which is preliminary data.</text>
</comment>
<dbReference type="Gene3D" id="3.50.50.60">
    <property type="entry name" value="FAD/NAD(P)-binding domain"/>
    <property type="match status" value="1"/>
</dbReference>
<dbReference type="Proteomes" id="UP000076078">
    <property type="component" value="Unassembled WGS sequence"/>
</dbReference>
<keyword evidence="5" id="KW-0560">Oxidoreductase</keyword>
<evidence type="ECO:0000313" key="7">
    <source>
        <dbReference type="Proteomes" id="UP000076078"/>
    </source>
</evidence>
<dbReference type="InterPro" id="IPR050346">
    <property type="entry name" value="FMO-like"/>
</dbReference>
<dbReference type="PANTHER" id="PTHR23023">
    <property type="entry name" value="DIMETHYLANILINE MONOOXYGENASE"/>
    <property type="match status" value="1"/>
</dbReference>
<evidence type="ECO:0000256" key="5">
    <source>
        <dbReference type="ARBA" id="ARBA00023002"/>
    </source>
</evidence>
<gene>
    <name evidence="6" type="ORF">DLAC_05812</name>
</gene>
<accession>A0A151ZGY3</accession>
<reference evidence="6 7" key="1">
    <citation type="submission" date="2015-12" db="EMBL/GenBank/DDBJ databases">
        <title>Dictyostelia acquired genes for synthesis and detection of signals that induce cell-type specialization by lateral gene transfer from prokaryotes.</title>
        <authorList>
            <person name="Gloeckner G."/>
            <person name="Schaap P."/>
        </authorList>
    </citation>
    <scope>NUCLEOTIDE SEQUENCE [LARGE SCALE GENOMIC DNA]</scope>
    <source>
        <strain evidence="6 7">TK</strain>
    </source>
</reference>
<dbReference type="OrthoDB" id="19682at2759"/>
<proteinExistence type="inferred from homology"/>
<keyword evidence="4" id="KW-0521">NADP</keyword>
<dbReference type="InParanoid" id="A0A151ZGY3"/>
<organism evidence="6 7">
    <name type="scientific">Tieghemostelium lacteum</name>
    <name type="common">Slime mold</name>
    <name type="synonym">Dictyostelium lacteum</name>
    <dbReference type="NCBI Taxonomy" id="361077"/>
    <lineage>
        <taxon>Eukaryota</taxon>
        <taxon>Amoebozoa</taxon>
        <taxon>Evosea</taxon>
        <taxon>Eumycetozoa</taxon>
        <taxon>Dictyostelia</taxon>
        <taxon>Dictyosteliales</taxon>
        <taxon>Raperosteliaceae</taxon>
        <taxon>Tieghemostelium</taxon>
    </lineage>
</organism>
<sequence length="508" mass="58035">MIPLENRTKTIAIIGGGISGIVTCKESLATGVLLPTVFEKSEGFGGIWNNDPKYGRTWTSVRTNISKYSCMFSDFPHGNYVKEGQDFLDTDQVHQYLQEYIDHFNLFDHFKFQTLVTSARYIDNEAKWSITYSNVKTGESKTENFDFLIVASGVHTVPSKEELQGVDLETFKKDGGKILHSVSYKSSENLKDNRVLVVGNSNSGCDIVNDLCKQNTATYHYFKRPYWIIPRYLNVGKTLPIDSVIFNRSSQAQSLARTPLERNKYDNAFFSSQIPLQVKLESVRISEDQHVEYHPVCISDTYLENLKESKFKAITSKEPNLHQIITNEKIDTIVLSHGFNCDLSYLSDDVLSTIKFQPDNYQVVILYKECIPPRSIKQMGFVGLYKGTYFPSIELQARMITMMFVGQLPYPSDEEMEKGLKEEEDIRYAEPKRMFPHVDYVDFTDGIARVVGALPDMKQLETTNPELYQKIYLAPHNAASYRLVGPHSNPEQAEKMINHFIADINSRK</sequence>
<evidence type="ECO:0000313" key="6">
    <source>
        <dbReference type="EMBL" id="KYQ93177.1"/>
    </source>
</evidence>
<dbReference type="GO" id="GO:0050660">
    <property type="term" value="F:flavin adenine dinucleotide binding"/>
    <property type="evidence" value="ECO:0007669"/>
    <property type="project" value="InterPro"/>
</dbReference>
<evidence type="ECO:0008006" key="8">
    <source>
        <dbReference type="Google" id="ProtNLM"/>
    </source>
</evidence>
<dbReference type="InterPro" id="IPR036188">
    <property type="entry name" value="FAD/NAD-bd_sf"/>
</dbReference>
<keyword evidence="7" id="KW-1185">Reference proteome</keyword>
<evidence type="ECO:0000256" key="3">
    <source>
        <dbReference type="ARBA" id="ARBA00022827"/>
    </source>
</evidence>
<evidence type="ECO:0000256" key="2">
    <source>
        <dbReference type="ARBA" id="ARBA00022630"/>
    </source>
</evidence>
<keyword evidence="2" id="KW-0285">Flavoprotein</keyword>
<dbReference type="PIRSF" id="PIRSF000332">
    <property type="entry name" value="FMO"/>
    <property type="match status" value="1"/>
</dbReference>
<dbReference type="InterPro" id="IPR000960">
    <property type="entry name" value="Flavin_mOase"/>
</dbReference>
<dbReference type="STRING" id="361077.A0A151ZGY3"/>
<dbReference type="EMBL" id="LODT01000028">
    <property type="protein sequence ID" value="KYQ93177.1"/>
    <property type="molecule type" value="Genomic_DNA"/>
</dbReference>
<keyword evidence="3" id="KW-0274">FAD</keyword>
<dbReference type="AlphaFoldDB" id="A0A151ZGY3"/>
<dbReference type="Pfam" id="PF00743">
    <property type="entry name" value="FMO-like"/>
    <property type="match status" value="1"/>
</dbReference>
<name>A0A151ZGY3_TIELA</name>
<evidence type="ECO:0000256" key="4">
    <source>
        <dbReference type="ARBA" id="ARBA00022857"/>
    </source>
</evidence>
<dbReference type="PRINTS" id="PR00370">
    <property type="entry name" value="FMOXYGENASE"/>
</dbReference>
<dbReference type="FunCoup" id="A0A151ZGY3">
    <property type="interactions" value="7"/>
</dbReference>